<dbReference type="Proteomes" id="UP000000657">
    <property type="component" value="Chromosome"/>
</dbReference>
<dbReference type="AlphaFoldDB" id="Q0RBG8"/>
<dbReference type="STRING" id="326424.FRAAL6595"/>
<gene>
    <name evidence="2" type="ordered locus">FRAAL6595</name>
</gene>
<evidence type="ECO:0000313" key="2">
    <source>
        <dbReference type="EMBL" id="CAJ65218.1"/>
    </source>
</evidence>
<name>Q0RBG8_FRAAA</name>
<feature type="region of interest" description="Disordered" evidence="1">
    <location>
        <begin position="43"/>
        <end position="68"/>
    </location>
</feature>
<evidence type="ECO:0000256" key="1">
    <source>
        <dbReference type="SAM" id="MobiDB-lite"/>
    </source>
</evidence>
<sequence length="68" mass="6878">MPRDVGPASPGSAGSGGFLAASTDVEACPTGGKVAWTSPAGRVRLSSTPQGPGRCCWPGRSSRSSWWS</sequence>
<reference evidence="2 3" key="1">
    <citation type="journal article" date="2007" name="Genome Res.">
        <title>Genome characteristics of facultatively symbiotic Frankia sp. strains reflect host range and host plant biogeography.</title>
        <authorList>
            <person name="Normand P."/>
            <person name="Lapierre P."/>
            <person name="Tisa L.S."/>
            <person name="Gogarten J.P."/>
            <person name="Alloisio N."/>
            <person name="Bagnarol E."/>
            <person name="Bassi C.A."/>
            <person name="Berry A.M."/>
            <person name="Bickhart D.M."/>
            <person name="Choisne N."/>
            <person name="Couloux A."/>
            <person name="Cournoyer B."/>
            <person name="Cruveiller S."/>
            <person name="Daubin V."/>
            <person name="Demange N."/>
            <person name="Francino M.P."/>
            <person name="Goltsman E."/>
            <person name="Huang Y."/>
            <person name="Kopp O.R."/>
            <person name="Labarre L."/>
            <person name="Lapidus A."/>
            <person name="Lavire C."/>
            <person name="Marechal J."/>
            <person name="Martinez M."/>
            <person name="Mastronunzio J.E."/>
            <person name="Mullin B.C."/>
            <person name="Niemann J."/>
            <person name="Pujic P."/>
            <person name="Rawnsley T."/>
            <person name="Rouy Z."/>
            <person name="Schenowitz C."/>
            <person name="Sellstedt A."/>
            <person name="Tavares F."/>
            <person name="Tomkins J.P."/>
            <person name="Vallenet D."/>
            <person name="Valverde C."/>
            <person name="Wall L.G."/>
            <person name="Wang Y."/>
            <person name="Medigue C."/>
            <person name="Benson D.R."/>
        </authorList>
    </citation>
    <scope>NUCLEOTIDE SEQUENCE [LARGE SCALE GENOMIC DNA]</scope>
    <source>
        <strain evidence="3">DSM 45986 / CECT 9034 / ACN14a</strain>
    </source>
</reference>
<protein>
    <submittedName>
        <fullName evidence="2">Uncharacterized protein</fullName>
    </submittedName>
</protein>
<accession>Q0RBG8</accession>
<dbReference type="HOGENOM" id="CLU_2787807_0_0_11"/>
<evidence type="ECO:0000313" key="3">
    <source>
        <dbReference type="Proteomes" id="UP000000657"/>
    </source>
</evidence>
<organism evidence="2 3">
    <name type="scientific">Frankia alni (strain DSM 45986 / CECT 9034 / ACN14a)</name>
    <dbReference type="NCBI Taxonomy" id="326424"/>
    <lineage>
        <taxon>Bacteria</taxon>
        <taxon>Bacillati</taxon>
        <taxon>Actinomycetota</taxon>
        <taxon>Actinomycetes</taxon>
        <taxon>Frankiales</taxon>
        <taxon>Frankiaceae</taxon>
        <taxon>Frankia</taxon>
    </lineage>
</organism>
<dbReference type="KEGG" id="fal:FRAAL6595"/>
<proteinExistence type="predicted"/>
<dbReference type="EMBL" id="CT573213">
    <property type="protein sequence ID" value="CAJ65218.1"/>
    <property type="molecule type" value="Genomic_DNA"/>
</dbReference>
<keyword evidence="3" id="KW-1185">Reference proteome</keyword>